<accession>A0AAE6BLZ6</accession>
<evidence type="ECO:0000313" key="2">
    <source>
        <dbReference type="Proteomes" id="UP000298646"/>
    </source>
</evidence>
<dbReference type="Proteomes" id="UP000298646">
    <property type="component" value="Chromosome circular"/>
</dbReference>
<dbReference type="EMBL" id="CP039907">
    <property type="protein sequence ID" value="QCL99939.1"/>
    <property type="molecule type" value="Genomic_DNA"/>
</dbReference>
<dbReference type="AlphaFoldDB" id="A0AAE6BLZ6"/>
<sequence length="71" mass="7643">MEKTITFQDGVAQELPGGALPSPLNLRECIVSVLRDNPEVRNIGGLADHLETAVMAWAESRRPKLETTGAA</sequence>
<evidence type="ECO:0000313" key="1">
    <source>
        <dbReference type="EMBL" id="QCL99939.1"/>
    </source>
</evidence>
<proteinExistence type="predicted"/>
<dbReference type="RefSeq" id="WP_137084445.1">
    <property type="nucleotide sequence ID" value="NZ_CP039907.1"/>
</dbReference>
<gene>
    <name evidence="1" type="ORF">CFBP6624_07185</name>
</gene>
<organism evidence="1 2">
    <name type="scientific">Agrobacterium tumefaciens</name>
    <dbReference type="NCBI Taxonomy" id="358"/>
    <lineage>
        <taxon>Bacteria</taxon>
        <taxon>Pseudomonadati</taxon>
        <taxon>Pseudomonadota</taxon>
        <taxon>Alphaproteobacteria</taxon>
        <taxon>Hyphomicrobiales</taxon>
        <taxon>Rhizobiaceae</taxon>
        <taxon>Rhizobium/Agrobacterium group</taxon>
        <taxon>Agrobacterium</taxon>
        <taxon>Agrobacterium tumefaciens complex</taxon>
    </lineage>
</organism>
<reference evidence="1 2" key="1">
    <citation type="submission" date="2019-04" db="EMBL/GenBank/DDBJ databases">
        <title>Complete genome sequence of Agrobacterium tumefaciens CFBP6624.</title>
        <authorList>
            <person name="Haryono M."/>
            <person name="Lin Y.-C."/>
            <person name="Lai E.-M."/>
            <person name="Kuo C.-H."/>
        </authorList>
    </citation>
    <scope>NUCLEOTIDE SEQUENCE [LARGE SCALE GENOMIC DNA]</scope>
    <source>
        <strain evidence="1 2">CFBP6624</strain>
    </source>
</reference>
<name>A0AAE6BLZ6_AGRTU</name>
<protein>
    <submittedName>
        <fullName evidence="1">Uncharacterized protein</fullName>
    </submittedName>
</protein>